<accession>A0ABW0QGD1</accession>
<dbReference type="Pfam" id="PF04191">
    <property type="entry name" value="PEMT"/>
    <property type="match status" value="1"/>
</dbReference>
<name>A0ABW0QGD1_9BURK</name>
<dbReference type="InterPro" id="IPR033580">
    <property type="entry name" value="Nurim-like"/>
</dbReference>
<comment type="caution">
    <text evidence="7">The sequence shown here is derived from an EMBL/GenBank/DDBJ whole genome shotgun (WGS) entry which is preliminary data.</text>
</comment>
<proteinExistence type="inferred from homology"/>
<reference evidence="8" key="1">
    <citation type="journal article" date="2019" name="Int. J. Syst. Evol. Microbiol.">
        <title>The Global Catalogue of Microorganisms (GCM) 10K type strain sequencing project: providing services to taxonomists for standard genome sequencing and annotation.</title>
        <authorList>
            <consortium name="The Broad Institute Genomics Platform"/>
            <consortium name="The Broad Institute Genome Sequencing Center for Infectious Disease"/>
            <person name="Wu L."/>
            <person name="Ma J."/>
        </authorList>
    </citation>
    <scope>NUCLEOTIDE SEQUENCE [LARGE SCALE GENOMIC DNA]</scope>
    <source>
        <strain evidence="8">CGMCC 4.7277</strain>
    </source>
</reference>
<evidence type="ECO:0000256" key="3">
    <source>
        <dbReference type="ARBA" id="ARBA00022692"/>
    </source>
</evidence>
<dbReference type="Proteomes" id="UP001596084">
    <property type="component" value="Unassembled WGS sequence"/>
</dbReference>
<gene>
    <name evidence="7" type="ORF">ACFPP7_22325</name>
</gene>
<sequence length="227" mass="25580">MMASLLENYGAALIAFSLFAVLHSIGAHEPLKNALARWTSPFFVEHFWRLVYCALSLAALYGGVAALLWGRHAENDVWLFIYPEWLWQVLTAIHLGSIGLLYAAFLQSDYLEFLGLKQAWHGLRMLANRAAGPALAPSMALFGSQRLVTTGVYAWVRHPMLVGGLVFLLTSGPSLNNLVYTAMYVIYMLAGSLYEERRLVRVFGEDYLRYRARVGAFCPRFWPRRAG</sequence>
<evidence type="ECO:0000313" key="7">
    <source>
        <dbReference type="EMBL" id="MFC5523631.1"/>
    </source>
</evidence>
<evidence type="ECO:0000256" key="4">
    <source>
        <dbReference type="ARBA" id="ARBA00022989"/>
    </source>
</evidence>
<evidence type="ECO:0000256" key="2">
    <source>
        <dbReference type="ARBA" id="ARBA00010631"/>
    </source>
</evidence>
<dbReference type="RefSeq" id="WP_068832573.1">
    <property type="nucleotide sequence ID" value="NZ_JBHSMX010000065.1"/>
</dbReference>
<organism evidence="7 8">
    <name type="scientific">Polaromonas jejuensis</name>
    <dbReference type="NCBI Taxonomy" id="457502"/>
    <lineage>
        <taxon>Bacteria</taxon>
        <taxon>Pseudomonadati</taxon>
        <taxon>Pseudomonadota</taxon>
        <taxon>Betaproteobacteria</taxon>
        <taxon>Burkholderiales</taxon>
        <taxon>Comamonadaceae</taxon>
        <taxon>Polaromonas</taxon>
    </lineage>
</organism>
<evidence type="ECO:0000313" key="8">
    <source>
        <dbReference type="Proteomes" id="UP001596084"/>
    </source>
</evidence>
<comment type="subcellular location">
    <subcellularLocation>
        <location evidence="1">Endomembrane system</location>
        <topology evidence="1">Multi-pass membrane protein</topology>
    </subcellularLocation>
</comment>
<keyword evidence="4 6" id="KW-1133">Transmembrane helix</keyword>
<feature type="transmembrane region" description="Helical" evidence="6">
    <location>
        <begin position="47"/>
        <end position="69"/>
    </location>
</feature>
<feature type="transmembrane region" description="Helical" evidence="6">
    <location>
        <begin position="125"/>
        <end position="142"/>
    </location>
</feature>
<dbReference type="PANTHER" id="PTHR31040:SF1">
    <property type="entry name" value="NURIM"/>
    <property type="match status" value="1"/>
</dbReference>
<keyword evidence="8" id="KW-1185">Reference proteome</keyword>
<evidence type="ECO:0000256" key="1">
    <source>
        <dbReference type="ARBA" id="ARBA00004127"/>
    </source>
</evidence>
<keyword evidence="3 6" id="KW-0812">Transmembrane</keyword>
<feature type="transmembrane region" description="Helical" evidence="6">
    <location>
        <begin position="154"/>
        <end position="172"/>
    </location>
</feature>
<dbReference type="InterPro" id="IPR007318">
    <property type="entry name" value="Phopholipid_MeTrfase"/>
</dbReference>
<dbReference type="Gene3D" id="1.20.120.1630">
    <property type="match status" value="1"/>
</dbReference>
<evidence type="ECO:0000256" key="5">
    <source>
        <dbReference type="ARBA" id="ARBA00023136"/>
    </source>
</evidence>
<protein>
    <submittedName>
        <fullName evidence="7">NnrU family protein</fullName>
    </submittedName>
</protein>
<dbReference type="PANTHER" id="PTHR31040">
    <property type="entry name" value="NURIM"/>
    <property type="match status" value="1"/>
</dbReference>
<keyword evidence="5 6" id="KW-0472">Membrane</keyword>
<evidence type="ECO:0000256" key="6">
    <source>
        <dbReference type="SAM" id="Phobius"/>
    </source>
</evidence>
<dbReference type="EMBL" id="JBHSMX010000065">
    <property type="protein sequence ID" value="MFC5523631.1"/>
    <property type="molecule type" value="Genomic_DNA"/>
</dbReference>
<feature type="transmembrane region" description="Helical" evidence="6">
    <location>
        <begin position="85"/>
        <end position="105"/>
    </location>
</feature>
<comment type="similarity">
    <text evidence="2">Belongs to the nurim family.</text>
</comment>